<evidence type="ECO:0000313" key="2">
    <source>
        <dbReference type="EMBL" id="ODN03503.1"/>
    </source>
</evidence>
<reference evidence="2 3" key="1">
    <citation type="journal article" date="2016" name="Genome Biol. Evol.">
        <title>Gene Family Evolution Reflects Adaptation to Soil Environmental Stressors in the Genome of the Collembolan Orchesella cincta.</title>
        <authorList>
            <person name="Faddeeva-Vakhrusheva A."/>
            <person name="Derks M.F."/>
            <person name="Anvar S.Y."/>
            <person name="Agamennone V."/>
            <person name="Suring W."/>
            <person name="Smit S."/>
            <person name="van Straalen N.M."/>
            <person name="Roelofs D."/>
        </authorList>
    </citation>
    <scope>NUCLEOTIDE SEQUENCE [LARGE SCALE GENOMIC DNA]</scope>
    <source>
        <tissue evidence="2">Mixed pool</tissue>
    </source>
</reference>
<sequence length="207" mass="24048">MDSRSFFNNYPDDELLKFNELQLLSQPSFLWTLLALGSCVFVIMLAFTPLFFGFLLLIFLLLTLAKVLGINFTTSNTNTTNFMSRFSRDAIVCYVYRKTTNERFFRGADKLSDLPMLQTAIGQSGLTTTMDLERILMIFPPDRSTRNTQGLSFRSEDTFNSSRGELNRSAQRMSYFDLSMRRYQESSYEFYKEEKPIVFKFIPNSAK</sequence>
<gene>
    <name evidence="2" type="ORF">Ocin01_03180</name>
</gene>
<protein>
    <submittedName>
        <fullName evidence="2">Uncharacterized protein</fullName>
    </submittedName>
</protein>
<comment type="caution">
    <text evidence="2">The sequence shown here is derived from an EMBL/GenBank/DDBJ whole genome shotgun (WGS) entry which is preliminary data.</text>
</comment>
<dbReference type="EMBL" id="LJIJ01000071">
    <property type="protein sequence ID" value="ODN03503.1"/>
    <property type="molecule type" value="Genomic_DNA"/>
</dbReference>
<dbReference type="Proteomes" id="UP000094527">
    <property type="component" value="Unassembled WGS sequence"/>
</dbReference>
<organism evidence="2 3">
    <name type="scientific">Orchesella cincta</name>
    <name type="common">Springtail</name>
    <name type="synonym">Podura cincta</name>
    <dbReference type="NCBI Taxonomy" id="48709"/>
    <lineage>
        <taxon>Eukaryota</taxon>
        <taxon>Metazoa</taxon>
        <taxon>Ecdysozoa</taxon>
        <taxon>Arthropoda</taxon>
        <taxon>Hexapoda</taxon>
        <taxon>Collembola</taxon>
        <taxon>Entomobryomorpha</taxon>
        <taxon>Entomobryoidea</taxon>
        <taxon>Orchesellidae</taxon>
        <taxon>Orchesellinae</taxon>
        <taxon>Orchesella</taxon>
    </lineage>
</organism>
<keyword evidence="1" id="KW-0812">Transmembrane</keyword>
<accession>A0A1D2NE25</accession>
<evidence type="ECO:0000313" key="3">
    <source>
        <dbReference type="Proteomes" id="UP000094527"/>
    </source>
</evidence>
<keyword evidence="3" id="KW-1185">Reference proteome</keyword>
<keyword evidence="1" id="KW-0472">Membrane</keyword>
<name>A0A1D2NE25_ORCCI</name>
<proteinExistence type="predicted"/>
<feature type="transmembrane region" description="Helical" evidence="1">
    <location>
        <begin position="29"/>
        <end position="62"/>
    </location>
</feature>
<keyword evidence="1" id="KW-1133">Transmembrane helix</keyword>
<evidence type="ECO:0000256" key="1">
    <source>
        <dbReference type="SAM" id="Phobius"/>
    </source>
</evidence>
<dbReference type="AlphaFoldDB" id="A0A1D2NE25"/>